<dbReference type="InterPro" id="IPR050587">
    <property type="entry name" value="GNT1/Glycosyltrans_8"/>
</dbReference>
<dbReference type="VEuPathDB" id="VectorBase:HLOH_042739"/>
<sequence length="125" mass="14233">MSYDVGRDSTEGQLRERDLESYLFIFMRRRGRDELGFPARAVDDVACSYTKLHAWRLLHLSKGVFLDADTLVLSNCDELFERRELSAVPLRGWPDLFDTGVFVFQPSEKTYGTVSAHRAPKGCVG</sequence>
<dbReference type="OrthoDB" id="6538007at2759"/>
<dbReference type="InterPro" id="IPR029044">
    <property type="entry name" value="Nucleotide-diphossugar_trans"/>
</dbReference>
<protein>
    <submittedName>
        <fullName evidence="1">Uncharacterized protein</fullName>
    </submittedName>
</protein>
<reference evidence="1 2" key="1">
    <citation type="journal article" date="2020" name="Cell">
        <title>Large-Scale Comparative Analyses of Tick Genomes Elucidate Their Genetic Diversity and Vector Capacities.</title>
        <authorList>
            <consortium name="Tick Genome and Microbiome Consortium (TIGMIC)"/>
            <person name="Jia N."/>
            <person name="Wang J."/>
            <person name="Shi W."/>
            <person name="Du L."/>
            <person name="Sun Y."/>
            <person name="Zhan W."/>
            <person name="Jiang J.F."/>
            <person name="Wang Q."/>
            <person name="Zhang B."/>
            <person name="Ji P."/>
            <person name="Bell-Sakyi L."/>
            <person name="Cui X.M."/>
            <person name="Yuan T.T."/>
            <person name="Jiang B.G."/>
            <person name="Yang W.F."/>
            <person name="Lam T.T."/>
            <person name="Chang Q.C."/>
            <person name="Ding S.J."/>
            <person name="Wang X.J."/>
            <person name="Zhu J.G."/>
            <person name="Ruan X.D."/>
            <person name="Zhao L."/>
            <person name="Wei J.T."/>
            <person name="Ye R.Z."/>
            <person name="Que T.C."/>
            <person name="Du C.H."/>
            <person name="Zhou Y.H."/>
            <person name="Cheng J.X."/>
            <person name="Dai P.F."/>
            <person name="Guo W.B."/>
            <person name="Han X.H."/>
            <person name="Huang E.J."/>
            <person name="Li L.F."/>
            <person name="Wei W."/>
            <person name="Gao Y.C."/>
            <person name="Liu J.Z."/>
            <person name="Shao H.Z."/>
            <person name="Wang X."/>
            <person name="Wang C.C."/>
            <person name="Yang T.C."/>
            <person name="Huo Q.B."/>
            <person name="Li W."/>
            <person name="Chen H.Y."/>
            <person name="Chen S.E."/>
            <person name="Zhou L.G."/>
            <person name="Ni X.B."/>
            <person name="Tian J.H."/>
            <person name="Sheng Y."/>
            <person name="Liu T."/>
            <person name="Pan Y.S."/>
            <person name="Xia L.Y."/>
            <person name="Li J."/>
            <person name="Zhao F."/>
            <person name="Cao W.C."/>
        </authorList>
    </citation>
    <scope>NUCLEOTIDE SEQUENCE [LARGE SCALE GENOMIC DNA]</scope>
    <source>
        <strain evidence="1">HaeL-2018</strain>
    </source>
</reference>
<dbReference type="Gene3D" id="3.90.550.10">
    <property type="entry name" value="Spore Coat Polysaccharide Biosynthesis Protein SpsA, Chain A"/>
    <property type="match status" value="1"/>
</dbReference>
<dbReference type="EMBL" id="JABSTR010000007">
    <property type="protein sequence ID" value="KAH9376114.1"/>
    <property type="molecule type" value="Genomic_DNA"/>
</dbReference>
<keyword evidence="2" id="KW-1185">Reference proteome</keyword>
<dbReference type="SUPFAM" id="SSF53448">
    <property type="entry name" value="Nucleotide-diphospho-sugar transferases"/>
    <property type="match status" value="1"/>
</dbReference>
<evidence type="ECO:0000313" key="1">
    <source>
        <dbReference type="EMBL" id="KAH9376114.1"/>
    </source>
</evidence>
<gene>
    <name evidence="1" type="ORF">HPB48_012825</name>
</gene>
<dbReference type="Proteomes" id="UP000821853">
    <property type="component" value="Chromosome 5"/>
</dbReference>
<proteinExistence type="predicted"/>
<dbReference type="AlphaFoldDB" id="A0A9J6GLF2"/>
<name>A0A9J6GLF2_HAELO</name>
<organism evidence="1 2">
    <name type="scientific">Haemaphysalis longicornis</name>
    <name type="common">Bush tick</name>
    <dbReference type="NCBI Taxonomy" id="44386"/>
    <lineage>
        <taxon>Eukaryota</taxon>
        <taxon>Metazoa</taxon>
        <taxon>Ecdysozoa</taxon>
        <taxon>Arthropoda</taxon>
        <taxon>Chelicerata</taxon>
        <taxon>Arachnida</taxon>
        <taxon>Acari</taxon>
        <taxon>Parasitiformes</taxon>
        <taxon>Ixodida</taxon>
        <taxon>Ixodoidea</taxon>
        <taxon>Ixodidae</taxon>
        <taxon>Haemaphysalinae</taxon>
        <taxon>Haemaphysalis</taxon>
    </lineage>
</organism>
<comment type="caution">
    <text evidence="1">The sequence shown here is derived from an EMBL/GenBank/DDBJ whole genome shotgun (WGS) entry which is preliminary data.</text>
</comment>
<evidence type="ECO:0000313" key="2">
    <source>
        <dbReference type="Proteomes" id="UP000821853"/>
    </source>
</evidence>
<dbReference type="PANTHER" id="PTHR11183">
    <property type="entry name" value="GLYCOGENIN SUBFAMILY MEMBER"/>
    <property type="match status" value="1"/>
</dbReference>
<accession>A0A9J6GLF2</accession>